<reference evidence="8" key="2">
    <citation type="submission" date="2016-10" db="EMBL/GenBank/DDBJ databases">
        <authorList>
            <person name="Varghese N."/>
            <person name="Submissions S."/>
        </authorList>
    </citation>
    <scope>NUCLEOTIDE SEQUENCE [LARGE SCALE GENOMIC DNA]</scope>
    <source>
        <strain evidence="8">DSM 17908</strain>
    </source>
</reference>
<dbReference type="GO" id="GO:0006629">
    <property type="term" value="P:lipid metabolic process"/>
    <property type="evidence" value="ECO:0007669"/>
    <property type="project" value="InterPro"/>
</dbReference>
<keyword evidence="9" id="KW-1185">Reference proteome</keyword>
<name>A0A1I3QXV5_9GAMM</name>
<dbReference type="Pfam" id="PF00657">
    <property type="entry name" value="Lipase_GDSL"/>
    <property type="match status" value="1"/>
</dbReference>
<dbReference type="EMBL" id="FORG01000008">
    <property type="protein sequence ID" value="SFJ38111.1"/>
    <property type="molecule type" value="Genomic_DNA"/>
</dbReference>
<dbReference type="InterPro" id="IPR036514">
    <property type="entry name" value="SGNH_hydro_sf"/>
</dbReference>
<evidence type="ECO:0000313" key="9">
    <source>
        <dbReference type="Proteomes" id="UP000224607"/>
    </source>
</evidence>
<protein>
    <submittedName>
        <fullName evidence="6">Outer membrane esterase</fullName>
    </submittedName>
    <submittedName>
        <fullName evidence="7">Outer membrane lipase/esterase</fullName>
    </submittedName>
</protein>
<dbReference type="RefSeq" id="WP_092510488.1">
    <property type="nucleotide sequence ID" value="NZ_CAWNQB010000007.1"/>
</dbReference>
<feature type="active site" evidence="3">
    <location>
        <position position="382"/>
    </location>
</feature>
<keyword evidence="2 4" id="KW-0732">Signal</keyword>
<dbReference type="PIRSF" id="PIRSF037375">
    <property type="entry name" value="Autotrns_EstA"/>
    <property type="match status" value="1"/>
</dbReference>
<evidence type="ECO:0000259" key="5">
    <source>
        <dbReference type="PROSITE" id="PS51208"/>
    </source>
</evidence>
<dbReference type="InterPro" id="IPR017186">
    <property type="entry name" value="Lipase_autotranspt_EstA"/>
</dbReference>
<evidence type="ECO:0000256" key="2">
    <source>
        <dbReference type="ARBA" id="ARBA00022729"/>
    </source>
</evidence>
<feature type="domain" description="Autotransporter" evidence="5">
    <location>
        <begin position="413"/>
        <end position="701"/>
    </location>
</feature>
<proteinExistence type="inferred from homology"/>
<dbReference type="PANTHER" id="PTHR22835">
    <property type="entry name" value="ZINC FINGER FYVE DOMAIN CONTAINING PROTEIN"/>
    <property type="match status" value="1"/>
</dbReference>
<dbReference type="GO" id="GO:0016298">
    <property type="term" value="F:lipase activity"/>
    <property type="evidence" value="ECO:0007669"/>
    <property type="project" value="InterPro"/>
</dbReference>
<dbReference type="InterPro" id="IPR001087">
    <property type="entry name" value="GDSL"/>
</dbReference>
<dbReference type="Gene3D" id="3.40.50.1110">
    <property type="entry name" value="SGNH hydrolase"/>
    <property type="match status" value="1"/>
</dbReference>
<dbReference type="SUPFAM" id="SSF52266">
    <property type="entry name" value="SGNH hydrolase"/>
    <property type="match status" value="1"/>
</dbReference>
<dbReference type="Pfam" id="PF03797">
    <property type="entry name" value="Autotransporter"/>
    <property type="match status" value="1"/>
</dbReference>
<comment type="similarity">
    <text evidence="1">Belongs to the 'GDSL' lipolytic enzyme family.</text>
</comment>
<feature type="signal peptide" evidence="4">
    <location>
        <begin position="1"/>
        <end position="24"/>
    </location>
</feature>
<dbReference type="InterPro" id="IPR006315">
    <property type="entry name" value="OM_autotransptr_brl_dom"/>
</dbReference>
<dbReference type="Proteomes" id="UP000198919">
    <property type="component" value="Unassembled WGS sequence"/>
</dbReference>
<evidence type="ECO:0000256" key="4">
    <source>
        <dbReference type="SAM" id="SignalP"/>
    </source>
</evidence>
<dbReference type="Proteomes" id="UP000224607">
    <property type="component" value="Unassembled WGS sequence"/>
</dbReference>
<evidence type="ECO:0000256" key="1">
    <source>
        <dbReference type="ARBA" id="ARBA00008668"/>
    </source>
</evidence>
<dbReference type="SMART" id="SM00869">
    <property type="entry name" value="Autotransporter"/>
    <property type="match status" value="1"/>
</dbReference>
<feature type="active site" description="Nucleophile" evidence="3">
    <location>
        <position position="36"/>
    </location>
</feature>
<dbReference type="STRING" id="351675.SAMN05421680_10845"/>
<reference evidence="7" key="1">
    <citation type="submission" date="2016-10" db="EMBL/GenBank/DDBJ databases">
        <authorList>
            <person name="de Groot N.N."/>
        </authorList>
    </citation>
    <scope>NUCLEOTIDE SEQUENCE [LARGE SCALE GENOMIC DNA]</scope>
    <source>
        <strain evidence="7">DSM 17908</strain>
    </source>
</reference>
<dbReference type="PANTHER" id="PTHR22835:SF659">
    <property type="entry name" value="GDSL LIPASE_ACYLHYDROLASE, PUTATIVE (AFU_ORTHOLOGUE AFUA_2G00510)-RELATED"/>
    <property type="match status" value="1"/>
</dbReference>
<dbReference type="NCBIfam" id="TIGR01414">
    <property type="entry name" value="autotrans_barl"/>
    <property type="match status" value="1"/>
</dbReference>
<dbReference type="Gene3D" id="2.40.128.130">
    <property type="entry name" value="Autotransporter beta-domain"/>
    <property type="match status" value="1"/>
</dbReference>
<dbReference type="InterPro" id="IPR036709">
    <property type="entry name" value="Autotransporte_beta_dom_sf"/>
</dbReference>
<accession>A0A1I3QXV5</accession>
<evidence type="ECO:0000313" key="7">
    <source>
        <dbReference type="EMBL" id="SFJ38111.1"/>
    </source>
</evidence>
<dbReference type="InterPro" id="IPR005546">
    <property type="entry name" value="Autotransporte_beta"/>
</dbReference>
<dbReference type="PROSITE" id="PS51208">
    <property type="entry name" value="AUTOTRANSPORTER"/>
    <property type="match status" value="1"/>
</dbReference>
<evidence type="ECO:0000256" key="3">
    <source>
        <dbReference type="PIRSR" id="PIRSR037375-1"/>
    </source>
</evidence>
<organism evidence="7 8">
    <name type="scientific">Xenorhabdus mauleonii</name>
    <dbReference type="NCBI Taxonomy" id="351675"/>
    <lineage>
        <taxon>Bacteria</taxon>
        <taxon>Pseudomonadati</taxon>
        <taxon>Pseudomonadota</taxon>
        <taxon>Gammaproteobacteria</taxon>
        <taxon>Enterobacterales</taxon>
        <taxon>Morganellaceae</taxon>
        <taxon>Xenorhabdus</taxon>
    </lineage>
</organism>
<feature type="chain" id="PRO_5011767693" evidence="4">
    <location>
        <begin position="25"/>
        <end position="701"/>
    </location>
</feature>
<reference evidence="6 9" key="3">
    <citation type="journal article" date="2017" name="Nat. Microbiol.">
        <title>Natural product diversity associated with the nematode symbionts Photorhabdus and Xenorhabdus.</title>
        <authorList>
            <person name="Tobias N.J."/>
            <person name="Wolff H."/>
            <person name="Djahanschiri B."/>
            <person name="Grundmann F."/>
            <person name="Kronenwerth M."/>
            <person name="Shi Y.M."/>
            <person name="Simonyi S."/>
            <person name="Grun P."/>
            <person name="Shapiro-Ilan D."/>
            <person name="Pidot S.J."/>
            <person name="Stinear T.P."/>
            <person name="Ebersberger I."/>
            <person name="Bode H.B."/>
        </authorList>
    </citation>
    <scope>NUCLEOTIDE SEQUENCE [LARGE SCALE GENOMIC DNA]</scope>
    <source>
        <strain evidence="6 9">DSM 17908</strain>
    </source>
</reference>
<sequence length="701" mass="76337">MKKASLFTPALLALSINAISTANAYDYKNFYVFGDSLSDGGNKKAIKEKKGEKDDKDTGKYTTDGATSQLYAEYIAKQLTGILLRPSEDGGTNYAVGGATAADTKTQVYKYLEAHNYRANPNSTYIHWIGGNDLAAALMTGAAKSAETKDPQQGTKVAQEMTFSSAMEASSQINALVHAGAGLIIAPTVPDVGTTPRLLEFVLTQAATPKDYDTLSEEQKNAVKAKINGMLKSVHDGINSYDTPNDGVRNLVLQGTFKEIAKQSVSNVDSDGKTKSQNEIATEIEGNYQNLLAAYNQASQGGSNLTTLYNNTVDKEISKSHGNILRADINGLLHEVIANPMIYGIDNALGYACGQGVDANKCSKNDASFTKDKSFLFSDTFHPTPLGHKIIAQYIDSIYAAPSQVMALNQVNRAPVKSALSSLDGHLQQLRNGGNEQGKIGVFGGFTGSQNTTFTLGSDYQLIDNLLLGAMYSNYKDERSPVADFSYEGNGHVFAAYGLWNYYNNGWLSGDIHYSHINYDSLTRSIKLGEEPRIANHKETGSTAGKQWGARITAGWDIPVTNYLTTSPIIQYAWDKGEIDGYRESGNSSTSMHFGNQKYTSKVGTLGWRVDTKLGRFNPYAAIQFNHQFDDARYKLSGAINSTETSFVRESDKQSRNWRQYTVGVNANLINNIRGFASVTRNDGNAQDPNYNFSLGINASF</sequence>
<dbReference type="AlphaFoldDB" id="A0A1I3QXV5"/>
<gene>
    <name evidence="7" type="ORF">SAMN05421680_10845</name>
    <name evidence="6" type="ORF">Xmau_03414</name>
</gene>
<evidence type="ECO:0000313" key="8">
    <source>
        <dbReference type="Proteomes" id="UP000198919"/>
    </source>
</evidence>
<dbReference type="GO" id="GO:0019867">
    <property type="term" value="C:outer membrane"/>
    <property type="evidence" value="ECO:0007669"/>
    <property type="project" value="InterPro"/>
</dbReference>
<dbReference type="EMBL" id="NITY01000015">
    <property type="protein sequence ID" value="PHM38704.1"/>
    <property type="molecule type" value="Genomic_DNA"/>
</dbReference>
<dbReference type="OrthoDB" id="5292073at2"/>
<evidence type="ECO:0000313" key="6">
    <source>
        <dbReference type="EMBL" id="PHM38704.1"/>
    </source>
</evidence>
<dbReference type="SUPFAM" id="SSF103515">
    <property type="entry name" value="Autotransporter"/>
    <property type="match status" value="1"/>
</dbReference>
<feature type="active site" evidence="3">
    <location>
        <position position="379"/>
    </location>
</feature>
<dbReference type="PROSITE" id="PS01098">
    <property type="entry name" value="LIPASE_GDSL_SER"/>
    <property type="match status" value="1"/>
</dbReference>
<dbReference type="InterPro" id="IPR008265">
    <property type="entry name" value="Lipase_GDSL_AS"/>
</dbReference>